<evidence type="ECO:0000256" key="5">
    <source>
        <dbReference type="ARBA" id="ARBA00023004"/>
    </source>
</evidence>
<dbReference type="Pfam" id="PF03918">
    <property type="entry name" value="CcmH"/>
    <property type="match status" value="1"/>
</dbReference>
<comment type="similarity">
    <text evidence="1 6">Belongs to the CcmH/CycL/Ccl2/NrfF family.</text>
</comment>
<dbReference type="InterPro" id="IPR038297">
    <property type="entry name" value="CcmH/CycL/NrfF/Ccl2_sf"/>
</dbReference>
<dbReference type="InterPro" id="IPR051263">
    <property type="entry name" value="C-type_cytochrome_biogenesis"/>
</dbReference>
<accession>S5DPW5</accession>
<organism evidence="8">
    <name type="scientific">Candidatus Actinomarina minuta</name>
    <dbReference type="NCBI Taxonomy" id="1389454"/>
    <lineage>
        <taxon>Bacteria</taxon>
        <taxon>Bacillati</taxon>
        <taxon>Actinomycetota</taxon>
        <taxon>Actinomycetes</taxon>
        <taxon>Candidatus Actinomarinidae</taxon>
        <taxon>Candidatus Actinomarinales</taxon>
        <taxon>Candidatus Actinomarineae</taxon>
        <taxon>Candidatus Actinomarinaceae</taxon>
        <taxon>Candidatus Actinomarina</taxon>
    </lineage>
</organism>
<evidence type="ECO:0000256" key="1">
    <source>
        <dbReference type="ARBA" id="ARBA00010342"/>
    </source>
</evidence>
<feature type="transmembrane region" description="Helical" evidence="6">
    <location>
        <begin position="95"/>
        <end position="112"/>
    </location>
</feature>
<dbReference type="PANTHER" id="PTHR47870">
    <property type="entry name" value="CYTOCHROME C-TYPE BIOGENESIS PROTEIN CCMH"/>
    <property type="match status" value="1"/>
</dbReference>
<dbReference type="AlphaFoldDB" id="S5DPW5"/>
<evidence type="ECO:0000256" key="2">
    <source>
        <dbReference type="ARBA" id="ARBA00022617"/>
    </source>
</evidence>
<evidence type="ECO:0000256" key="4">
    <source>
        <dbReference type="ARBA" id="ARBA00022729"/>
    </source>
</evidence>
<feature type="domain" description="CcmH/CycL/Ccl2/NrfF N-terminal" evidence="7">
    <location>
        <begin position="22"/>
        <end position="110"/>
    </location>
</feature>
<evidence type="ECO:0000313" key="8">
    <source>
        <dbReference type="EMBL" id="AGQ19648.1"/>
    </source>
</evidence>
<keyword evidence="3 6" id="KW-0479">Metal-binding</keyword>
<evidence type="ECO:0000256" key="6">
    <source>
        <dbReference type="RuleBase" id="RU364112"/>
    </source>
</evidence>
<dbReference type="GO" id="GO:0005886">
    <property type="term" value="C:plasma membrane"/>
    <property type="evidence" value="ECO:0007669"/>
    <property type="project" value="TreeGrafter"/>
</dbReference>
<keyword evidence="4 6" id="KW-0732">Signal</keyword>
<proteinExistence type="inferred from homology"/>
<dbReference type="CDD" id="cd16378">
    <property type="entry name" value="CcmH_N"/>
    <property type="match status" value="1"/>
</dbReference>
<dbReference type="EMBL" id="KC811139">
    <property type="protein sequence ID" value="AGQ19648.1"/>
    <property type="molecule type" value="Genomic_DNA"/>
</dbReference>
<evidence type="ECO:0000256" key="3">
    <source>
        <dbReference type="ARBA" id="ARBA00022723"/>
    </source>
</evidence>
<keyword evidence="5 6" id="KW-0408">Iron</keyword>
<keyword evidence="6" id="KW-0812">Transmembrane</keyword>
<dbReference type="Gene3D" id="1.10.8.640">
    <property type="entry name" value="Cytochrome C biogenesis protein"/>
    <property type="match status" value="1"/>
</dbReference>
<name>S5DPW5_9ACTN</name>
<dbReference type="InterPro" id="IPR005616">
    <property type="entry name" value="CcmH/CycL/Ccl2/NrfF_N"/>
</dbReference>
<keyword evidence="6" id="KW-0472">Membrane</keyword>
<protein>
    <recommendedName>
        <fullName evidence="6">Cytochrome c-type biogenesis protein</fullName>
    </recommendedName>
</protein>
<comment type="function">
    <text evidence="6">Possible subunit of a heme lyase.</text>
</comment>
<evidence type="ECO:0000259" key="7">
    <source>
        <dbReference type="Pfam" id="PF03918"/>
    </source>
</evidence>
<reference evidence="8" key="1">
    <citation type="journal article" date="2013" name="Sci. Rep.">
        <title>Metagenomics uncovers a new group of low GC and ultra-small marine Actinobacteria.</title>
        <authorList>
            <person name="Ghai R."/>
            <person name="Mizuno C.M."/>
            <person name="Picazo A."/>
            <person name="Camacho A."/>
            <person name="Rodriguez-Valera F."/>
        </authorList>
    </citation>
    <scope>NUCLEOTIDE SEQUENCE</scope>
</reference>
<keyword evidence="6" id="KW-1133">Transmembrane helix</keyword>
<dbReference type="GO" id="GO:0046872">
    <property type="term" value="F:metal ion binding"/>
    <property type="evidence" value="ECO:0007669"/>
    <property type="project" value="UniProtKB-KW"/>
</dbReference>
<keyword evidence="2 6" id="KW-0349">Heme</keyword>
<dbReference type="PANTHER" id="PTHR47870:SF4">
    <property type="entry name" value="CYTOCHROME C-TYPE BIOGENESIS PROTEIN CYCH"/>
    <property type="match status" value="1"/>
</dbReference>
<sequence>MKNYASLFLLMLLIALPSIVYEDNDSRYEKLSKSLLCPVCQGETLFDSPSEYADDMRGVLKEQIANGLSDEEIMNYWTIRFGERINTNPQDTNPFLLLIPIFFGALFAYIFFKKVRND</sequence>